<dbReference type="SUPFAM" id="SSF56281">
    <property type="entry name" value="Metallo-hydrolase/oxidoreductase"/>
    <property type="match status" value="1"/>
</dbReference>
<dbReference type="Pfam" id="PF00753">
    <property type="entry name" value="Lactamase_B"/>
    <property type="match status" value="1"/>
</dbReference>
<evidence type="ECO:0000256" key="1">
    <source>
        <dbReference type="ARBA" id="ARBA00007749"/>
    </source>
</evidence>
<evidence type="ECO:0000256" key="3">
    <source>
        <dbReference type="ARBA" id="ARBA00022801"/>
    </source>
</evidence>
<dbReference type="PANTHER" id="PTHR42978:SF6">
    <property type="entry name" value="QUORUM-QUENCHING LACTONASE YTNP-RELATED"/>
    <property type="match status" value="1"/>
</dbReference>
<keyword evidence="2" id="KW-0479">Metal-binding</keyword>
<keyword evidence="3" id="KW-0378">Hydrolase</keyword>
<dbReference type="CDD" id="cd07720">
    <property type="entry name" value="OPHC2-like_MBL-fold"/>
    <property type="match status" value="1"/>
</dbReference>
<sequence>MIVTSRSDTAFGGRSGAWTVWSLSDGYVDMPATLVRDKDDNPASPALQETVRLSVNCYAVTSPDTGTILIDCGAGGSWEPTMGHLKKAMAQAGIDPASIAVMALTHTHADHVNGLLTPDGRVLLPNLKSIVISAAAVDGFLNEAHLEPFHALLNPVRDGDQIEGELQAVDLPGHALGHTGYALDTGEDRFLFFGDVVHVPALQFGDPTVSWGYDHDQPAARATRLKVLERAAREGSWIAGAHLGRPGIGRVAAKEGAYAYEPAA</sequence>
<dbReference type="RefSeq" id="WP_239367520.1">
    <property type="nucleotide sequence ID" value="NZ_JAKREW010000018.1"/>
</dbReference>
<dbReference type="SMART" id="SM00849">
    <property type="entry name" value="Lactamase_B"/>
    <property type="match status" value="1"/>
</dbReference>
<accession>A0ABS9QHH7</accession>
<organism evidence="6 7">
    <name type="scientific">Mesorhizobium retamae</name>
    <dbReference type="NCBI Taxonomy" id="2912854"/>
    <lineage>
        <taxon>Bacteria</taxon>
        <taxon>Pseudomonadati</taxon>
        <taxon>Pseudomonadota</taxon>
        <taxon>Alphaproteobacteria</taxon>
        <taxon>Hyphomicrobiales</taxon>
        <taxon>Phyllobacteriaceae</taxon>
        <taxon>Mesorhizobium</taxon>
    </lineage>
</organism>
<reference evidence="6 7" key="1">
    <citation type="submission" date="2022-02" db="EMBL/GenBank/DDBJ databases">
        <title>Draft genome sequence of Mezorhizobium retamae strain IRAMC:0171 isolated from Retama raetam nodules.</title>
        <authorList>
            <person name="Bengaied R."/>
            <person name="Sbissi I."/>
            <person name="Huber K."/>
            <person name="Ghodbane F."/>
            <person name="Nouioui I."/>
            <person name="Tarhouni M."/>
            <person name="Gtari M."/>
        </authorList>
    </citation>
    <scope>NUCLEOTIDE SEQUENCE [LARGE SCALE GENOMIC DNA]</scope>
    <source>
        <strain evidence="6 7">IRAMC:0171</strain>
    </source>
</reference>
<evidence type="ECO:0000313" key="7">
    <source>
        <dbReference type="Proteomes" id="UP001201701"/>
    </source>
</evidence>
<protein>
    <submittedName>
        <fullName evidence="6">MBL fold metallo-hydrolase</fullName>
    </submittedName>
</protein>
<dbReference type="InterPro" id="IPR051013">
    <property type="entry name" value="MBL_superfamily_lactonases"/>
</dbReference>
<name>A0ABS9QHH7_9HYPH</name>
<evidence type="ECO:0000259" key="5">
    <source>
        <dbReference type="SMART" id="SM00849"/>
    </source>
</evidence>
<dbReference type="Gene3D" id="3.60.15.10">
    <property type="entry name" value="Ribonuclease Z/Hydroxyacylglutathione hydrolase-like"/>
    <property type="match status" value="1"/>
</dbReference>
<dbReference type="PANTHER" id="PTHR42978">
    <property type="entry name" value="QUORUM-QUENCHING LACTONASE YTNP-RELATED-RELATED"/>
    <property type="match status" value="1"/>
</dbReference>
<evidence type="ECO:0000256" key="2">
    <source>
        <dbReference type="ARBA" id="ARBA00022723"/>
    </source>
</evidence>
<keyword evidence="7" id="KW-1185">Reference proteome</keyword>
<gene>
    <name evidence="6" type="ORF">L4923_17875</name>
</gene>
<dbReference type="Proteomes" id="UP001201701">
    <property type="component" value="Unassembled WGS sequence"/>
</dbReference>
<feature type="domain" description="Metallo-beta-lactamase" evidence="5">
    <location>
        <begin position="54"/>
        <end position="242"/>
    </location>
</feature>
<comment type="caution">
    <text evidence="6">The sequence shown here is derived from an EMBL/GenBank/DDBJ whole genome shotgun (WGS) entry which is preliminary data.</text>
</comment>
<evidence type="ECO:0000313" key="6">
    <source>
        <dbReference type="EMBL" id="MCG7506899.1"/>
    </source>
</evidence>
<dbReference type="InterPro" id="IPR001279">
    <property type="entry name" value="Metallo-B-lactamas"/>
</dbReference>
<proteinExistence type="inferred from homology"/>
<evidence type="ECO:0000256" key="4">
    <source>
        <dbReference type="ARBA" id="ARBA00022833"/>
    </source>
</evidence>
<comment type="similarity">
    <text evidence="1">Belongs to the metallo-beta-lactamase superfamily.</text>
</comment>
<dbReference type="InterPro" id="IPR036866">
    <property type="entry name" value="RibonucZ/Hydroxyglut_hydro"/>
</dbReference>
<keyword evidence="4" id="KW-0862">Zinc</keyword>
<dbReference type="EMBL" id="JAKREW010000018">
    <property type="protein sequence ID" value="MCG7506899.1"/>
    <property type="molecule type" value="Genomic_DNA"/>
</dbReference>